<dbReference type="FunFam" id="1.20.120.1630:FF:000011">
    <property type="entry name" value="Delta(14)-sterol reductase"/>
    <property type="match status" value="1"/>
</dbReference>
<keyword evidence="10" id="KW-0756">Sterol biosynthesis</keyword>
<keyword evidence="5 19" id="KW-0812">Transmembrane</keyword>
<feature type="transmembrane region" description="Helical" evidence="19">
    <location>
        <begin position="363"/>
        <end position="382"/>
    </location>
</feature>
<dbReference type="GO" id="GO:0050613">
    <property type="term" value="F:Delta14-sterol reductase activity"/>
    <property type="evidence" value="ECO:0007669"/>
    <property type="project" value="UniProtKB-EC"/>
</dbReference>
<dbReference type="Pfam" id="PF01222">
    <property type="entry name" value="ERG4_ERG24"/>
    <property type="match status" value="1"/>
</dbReference>
<dbReference type="InterPro" id="IPR018083">
    <property type="entry name" value="Sterol_reductase_CS"/>
</dbReference>
<dbReference type="Proteomes" id="UP001165085">
    <property type="component" value="Unassembled WGS sequence"/>
</dbReference>
<evidence type="ECO:0000256" key="11">
    <source>
        <dbReference type="ARBA" id="ARBA00023098"/>
    </source>
</evidence>
<gene>
    <name evidence="20" type="ORF">TrST_g13233</name>
</gene>
<evidence type="ECO:0000256" key="15">
    <source>
        <dbReference type="ARBA" id="ARBA00030165"/>
    </source>
</evidence>
<dbReference type="PROSITE" id="PS01017">
    <property type="entry name" value="STEROL_REDUCT_1"/>
    <property type="match status" value="1"/>
</dbReference>
<feature type="transmembrane region" description="Helical" evidence="19">
    <location>
        <begin position="333"/>
        <end position="351"/>
    </location>
</feature>
<dbReference type="EMBL" id="BRXY01000296">
    <property type="protein sequence ID" value="GMH84762.1"/>
    <property type="molecule type" value="Genomic_DNA"/>
</dbReference>
<evidence type="ECO:0000313" key="20">
    <source>
        <dbReference type="EMBL" id="GMH84762.1"/>
    </source>
</evidence>
<keyword evidence="11" id="KW-0443">Lipid metabolism</keyword>
<sequence>MAKQSLPTTNFDYEFGGPVGAFATMCSLPVVIVLLILWADLGYISFDFDELEAVFVSLGGTDLSSYKLSVCILFSWVAGCVLLTALLPCTIHSGVQISPTGGGKKFSLKYLLNGHLQFWTTLLALFLGCSLNFNRKLLADCTQTASTTSSYLSYFTASASSCASPNQTQNYFYAVSFGSPFPLLSLLHGLLLPLSIVTVVFSAFVSVLLYVKSFSKGAVLAPGGDSGNLVYDLFIGRELNPRLVKDPETSKSKHNYVFNNLAHFDLKEFFELKPGLIAWVVLNLAMLSAQHSNLGYTSGSMILLNLNQALYVWDALYNEISILTTMDITTDGFGFMLMFGDLAWVPFTYSIQGYYLVKHDPMLSLPSLALIACLNVLGYKIFRGANTQKDVFRRNPTSEACKDWNYIDTKRGTKLLTSGWWGVARKVNYTGDWLMGLSWCLTCGFGSVVPYFYAIYFAILLVHRSIRDDHFCAVKYGDDWGRYKEKVPYRFVPLIF</sequence>
<evidence type="ECO:0000256" key="3">
    <source>
        <dbReference type="ARBA" id="ARBA00012413"/>
    </source>
</evidence>
<evidence type="ECO:0000256" key="8">
    <source>
        <dbReference type="ARBA" id="ARBA00022989"/>
    </source>
</evidence>
<evidence type="ECO:0000256" key="10">
    <source>
        <dbReference type="ARBA" id="ARBA00023011"/>
    </source>
</evidence>
<keyword evidence="13" id="KW-1207">Sterol metabolism</keyword>
<dbReference type="GO" id="GO:0005789">
    <property type="term" value="C:endoplasmic reticulum membrane"/>
    <property type="evidence" value="ECO:0007669"/>
    <property type="project" value="TreeGrafter"/>
</dbReference>
<name>A0A9W7B6J0_9STRA</name>
<evidence type="ECO:0000313" key="21">
    <source>
        <dbReference type="Proteomes" id="UP001165085"/>
    </source>
</evidence>
<evidence type="ECO:0000256" key="13">
    <source>
        <dbReference type="ARBA" id="ARBA00023166"/>
    </source>
</evidence>
<dbReference type="PANTHER" id="PTHR21257:SF52">
    <property type="entry name" value="DELTA(14)-STEROL REDUCTASE TM7SF2"/>
    <property type="match status" value="1"/>
</dbReference>
<feature type="transmembrane region" description="Helical" evidence="19">
    <location>
        <begin position="66"/>
        <end position="89"/>
    </location>
</feature>
<evidence type="ECO:0000256" key="7">
    <source>
        <dbReference type="ARBA" id="ARBA00022955"/>
    </source>
</evidence>
<evidence type="ECO:0000256" key="18">
    <source>
        <dbReference type="ARBA" id="ARBA00069705"/>
    </source>
</evidence>
<keyword evidence="4" id="KW-0444">Lipid biosynthesis</keyword>
<proteinExistence type="inferred from homology"/>
<feature type="transmembrane region" description="Helical" evidence="19">
    <location>
        <begin position="436"/>
        <end position="462"/>
    </location>
</feature>
<keyword evidence="12 19" id="KW-0472">Membrane</keyword>
<keyword evidence="9" id="KW-0560">Oxidoreductase</keyword>
<keyword evidence="6" id="KW-0521">NADP</keyword>
<comment type="pathway">
    <text evidence="17">Steroid biosynthesis.</text>
</comment>
<keyword evidence="21" id="KW-1185">Reference proteome</keyword>
<dbReference type="GO" id="GO:0016126">
    <property type="term" value="P:sterol biosynthetic process"/>
    <property type="evidence" value="ECO:0007669"/>
    <property type="project" value="UniProtKB-KW"/>
</dbReference>
<keyword evidence="8 19" id="KW-1133">Transmembrane helix</keyword>
<dbReference type="PROSITE" id="PS01018">
    <property type="entry name" value="STEROL_REDUCT_2"/>
    <property type="match status" value="1"/>
</dbReference>
<reference evidence="21" key="1">
    <citation type="journal article" date="2023" name="Commun. Biol.">
        <title>Genome analysis of Parmales, the sister group of diatoms, reveals the evolutionary specialization of diatoms from phago-mixotrophs to photoautotrophs.</title>
        <authorList>
            <person name="Ban H."/>
            <person name="Sato S."/>
            <person name="Yoshikawa S."/>
            <person name="Yamada K."/>
            <person name="Nakamura Y."/>
            <person name="Ichinomiya M."/>
            <person name="Sato N."/>
            <person name="Blanc-Mathieu R."/>
            <person name="Endo H."/>
            <person name="Kuwata A."/>
            <person name="Ogata H."/>
        </authorList>
    </citation>
    <scope>NUCLEOTIDE SEQUENCE [LARGE SCALE GENOMIC DNA]</scope>
    <source>
        <strain evidence="21">NIES 3701</strain>
    </source>
</reference>
<evidence type="ECO:0000256" key="6">
    <source>
        <dbReference type="ARBA" id="ARBA00022857"/>
    </source>
</evidence>
<evidence type="ECO:0000256" key="4">
    <source>
        <dbReference type="ARBA" id="ARBA00022516"/>
    </source>
</evidence>
<dbReference type="Gene3D" id="1.20.120.1630">
    <property type="match status" value="1"/>
</dbReference>
<feature type="transmembrane region" description="Helical" evidence="19">
    <location>
        <begin position="21"/>
        <end position="46"/>
    </location>
</feature>
<dbReference type="OrthoDB" id="5326588at2759"/>
<feature type="transmembrane region" description="Helical" evidence="19">
    <location>
        <begin position="110"/>
        <end position="133"/>
    </location>
</feature>
<evidence type="ECO:0000256" key="2">
    <source>
        <dbReference type="ARBA" id="ARBA00005402"/>
    </source>
</evidence>
<comment type="caution">
    <text evidence="20">The sequence shown here is derived from an EMBL/GenBank/DDBJ whole genome shotgun (WGS) entry which is preliminary data.</text>
</comment>
<dbReference type="PANTHER" id="PTHR21257">
    <property type="entry name" value="DELTA(14)-STEROL REDUCTASE"/>
    <property type="match status" value="1"/>
</dbReference>
<feature type="transmembrane region" description="Helical" evidence="19">
    <location>
        <begin position="190"/>
        <end position="211"/>
    </location>
</feature>
<keyword evidence="7" id="KW-0752">Steroid biosynthesis</keyword>
<comment type="subcellular location">
    <subcellularLocation>
        <location evidence="1">Membrane</location>
        <topology evidence="1">Multi-pass membrane protein</topology>
    </subcellularLocation>
</comment>
<dbReference type="InterPro" id="IPR001171">
    <property type="entry name" value="ERG24_DHCR-like"/>
</dbReference>
<accession>A0A9W7B6J0</accession>
<evidence type="ECO:0000256" key="12">
    <source>
        <dbReference type="ARBA" id="ARBA00023136"/>
    </source>
</evidence>
<evidence type="ECO:0000256" key="14">
    <source>
        <dbReference type="ARBA" id="ARBA00023221"/>
    </source>
</evidence>
<evidence type="ECO:0000256" key="5">
    <source>
        <dbReference type="ARBA" id="ARBA00022692"/>
    </source>
</evidence>
<evidence type="ECO:0000256" key="17">
    <source>
        <dbReference type="ARBA" id="ARBA00060577"/>
    </source>
</evidence>
<keyword evidence="14" id="KW-0753">Steroid metabolism</keyword>
<evidence type="ECO:0000256" key="1">
    <source>
        <dbReference type="ARBA" id="ARBA00004141"/>
    </source>
</evidence>
<comment type="similarity">
    <text evidence="2">Belongs to the ERG4/ERG24 family.</text>
</comment>
<organism evidence="20 21">
    <name type="scientific">Triparma strigata</name>
    <dbReference type="NCBI Taxonomy" id="1606541"/>
    <lineage>
        <taxon>Eukaryota</taxon>
        <taxon>Sar</taxon>
        <taxon>Stramenopiles</taxon>
        <taxon>Ochrophyta</taxon>
        <taxon>Bolidophyceae</taxon>
        <taxon>Parmales</taxon>
        <taxon>Triparmaceae</taxon>
        <taxon>Triparma</taxon>
    </lineage>
</organism>
<dbReference type="EC" id="1.3.1.70" evidence="3"/>
<protein>
    <recommendedName>
        <fullName evidence="18">Delta(14)-sterol reductase</fullName>
        <ecNumber evidence="3">1.3.1.70</ecNumber>
    </recommendedName>
    <alternativeName>
        <fullName evidence="15">C-14 sterol reductase</fullName>
    </alternativeName>
    <alternativeName>
        <fullName evidence="16">Sterol C14-reductase</fullName>
    </alternativeName>
</protein>
<dbReference type="AlphaFoldDB" id="A0A9W7B6J0"/>
<evidence type="ECO:0000256" key="19">
    <source>
        <dbReference type="SAM" id="Phobius"/>
    </source>
</evidence>
<evidence type="ECO:0000256" key="16">
    <source>
        <dbReference type="ARBA" id="ARBA00031227"/>
    </source>
</evidence>
<evidence type="ECO:0000256" key="9">
    <source>
        <dbReference type="ARBA" id="ARBA00023002"/>
    </source>
</evidence>